<sequence length="80" mass="9025">MEQKTPLRNSVLLVPDWPLAATSPLSFFYGMEELLHPRHPLDKYHQLQLDFLAALPEALRAERAPAVSVRQRQLPLPAAG</sequence>
<keyword evidence="2" id="KW-1185">Reference proteome</keyword>
<comment type="caution">
    <text evidence="1">The sequence shown here is derived from an EMBL/GenBank/DDBJ whole genome shotgun (WGS) entry which is preliminary data.</text>
</comment>
<accession>A0ABP8PVN5</accession>
<reference evidence="2" key="1">
    <citation type="journal article" date="2019" name="Int. J. Syst. Evol. Microbiol.">
        <title>The Global Catalogue of Microorganisms (GCM) 10K type strain sequencing project: providing services to taxonomists for standard genome sequencing and annotation.</title>
        <authorList>
            <consortium name="The Broad Institute Genomics Platform"/>
            <consortium name="The Broad Institute Genome Sequencing Center for Infectious Disease"/>
            <person name="Wu L."/>
            <person name="Ma J."/>
        </authorList>
    </citation>
    <scope>NUCLEOTIDE SEQUENCE [LARGE SCALE GENOMIC DNA]</scope>
    <source>
        <strain evidence="2">JCM 17841</strain>
    </source>
</reference>
<dbReference type="Proteomes" id="UP001501243">
    <property type="component" value="Unassembled WGS sequence"/>
</dbReference>
<gene>
    <name evidence="1" type="ORF">GCM10023172_00310</name>
</gene>
<dbReference type="EMBL" id="BAABGQ010000001">
    <property type="protein sequence ID" value="GAA4492722.1"/>
    <property type="molecule type" value="Genomic_DNA"/>
</dbReference>
<proteinExistence type="predicted"/>
<organism evidence="1 2">
    <name type="scientific">Hymenobacter ginsengisoli</name>
    <dbReference type="NCBI Taxonomy" id="1051626"/>
    <lineage>
        <taxon>Bacteria</taxon>
        <taxon>Pseudomonadati</taxon>
        <taxon>Bacteroidota</taxon>
        <taxon>Cytophagia</taxon>
        <taxon>Cytophagales</taxon>
        <taxon>Hymenobacteraceae</taxon>
        <taxon>Hymenobacter</taxon>
    </lineage>
</organism>
<protein>
    <submittedName>
        <fullName evidence="1">Uncharacterized protein</fullName>
    </submittedName>
</protein>
<evidence type="ECO:0000313" key="2">
    <source>
        <dbReference type="Proteomes" id="UP001501243"/>
    </source>
</evidence>
<name>A0ABP8PVN5_9BACT</name>
<evidence type="ECO:0000313" key="1">
    <source>
        <dbReference type="EMBL" id="GAA4492722.1"/>
    </source>
</evidence>